<dbReference type="EMBL" id="FJZI01000002">
    <property type="protein sequence ID" value="CZX27106.1"/>
    <property type="molecule type" value="Genomic_DNA"/>
</dbReference>
<gene>
    <name evidence="2" type="ORF">SAMEA2273372_01212</name>
</gene>
<evidence type="ECO:0000313" key="3">
    <source>
        <dbReference type="Proteomes" id="UP000076063"/>
    </source>
</evidence>
<keyword evidence="1" id="KW-0472">Membrane</keyword>
<organism evidence="2 3">
    <name type="scientific">Enterobacter bugandensis</name>
    <dbReference type="NCBI Taxonomy" id="881260"/>
    <lineage>
        <taxon>Bacteria</taxon>
        <taxon>Pseudomonadati</taxon>
        <taxon>Pseudomonadota</taxon>
        <taxon>Gammaproteobacteria</taxon>
        <taxon>Enterobacterales</taxon>
        <taxon>Enterobacteriaceae</taxon>
        <taxon>Enterobacter</taxon>
    </lineage>
</organism>
<sequence length="33" mass="3626">MRNEGMPALNISALVIAFFGFVEMALPVVLFMP</sequence>
<dbReference type="AlphaFoldDB" id="A0A822WRG1"/>
<proteinExistence type="predicted"/>
<dbReference type="Proteomes" id="UP000076063">
    <property type="component" value="Unassembled WGS sequence"/>
</dbReference>
<comment type="caution">
    <text evidence="2">The sequence shown here is derived from an EMBL/GenBank/DDBJ whole genome shotgun (WGS) entry which is preliminary data.</text>
</comment>
<reference evidence="2 3" key="1">
    <citation type="submission" date="2016-03" db="EMBL/GenBank/DDBJ databases">
        <authorList>
            <consortium name="Pathogen Informatics"/>
        </authorList>
    </citation>
    <scope>NUCLEOTIDE SEQUENCE [LARGE SCALE GENOMIC DNA]</scope>
    <source>
        <strain evidence="3">e1527</strain>
    </source>
</reference>
<keyword evidence="1" id="KW-0812">Transmembrane</keyword>
<evidence type="ECO:0000313" key="2">
    <source>
        <dbReference type="EMBL" id="CZX27106.1"/>
    </source>
</evidence>
<feature type="transmembrane region" description="Helical" evidence="1">
    <location>
        <begin position="12"/>
        <end position="32"/>
    </location>
</feature>
<keyword evidence="1" id="KW-1133">Transmembrane helix</keyword>
<accession>A0A822WRG1</accession>
<protein>
    <submittedName>
        <fullName evidence="2">Uncharacterized protein</fullName>
    </submittedName>
</protein>
<name>A0A822WRG1_9ENTR</name>
<evidence type="ECO:0000256" key="1">
    <source>
        <dbReference type="SAM" id="Phobius"/>
    </source>
</evidence>